<dbReference type="InterPro" id="IPR036520">
    <property type="entry name" value="UPF0759_sf"/>
</dbReference>
<dbReference type="PANTHER" id="PTHR30348:SF4">
    <property type="entry name" value="DUF72 DOMAIN-CONTAINING PROTEIN"/>
    <property type="match status" value="1"/>
</dbReference>
<dbReference type="InterPro" id="IPR002763">
    <property type="entry name" value="DUF72"/>
</dbReference>
<gene>
    <name evidence="1" type="ORF">IFK94_11210</name>
</gene>
<protein>
    <submittedName>
        <fullName evidence="1">DUF72 domain-containing protein</fullName>
    </submittedName>
</protein>
<sequence length="270" mass="30602">MAGTLRVGTSSWSSGDWKGVFYPKNARPESFLGHYAGRFDTVECDATFYRIPSVSMVSNWHDRTPDDFLLSAKLPREITHDRGMVGCDDLVSQFLTAMEPLGEKRGPLVAQFPYIAKGKDAAEYETGDDFRNRLDRFLEKWPLEVIAPPLMDLLRRRDVPLVFPVYYTMPGAAKLFSGTDPVTSDLMYVRFLGDHKRMDALVARLKAEGKRSGDWSEPALDRDDEMRSWARELKLRSDPGSTILAYFNNHYAGFGPGSADHFLSIWQEDS</sequence>
<evidence type="ECO:0000313" key="1">
    <source>
        <dbReference type="EMBL" id="MBD3868683.1"/>
    </source>
</evidence>
<dbReference type="Pfam" id="PF01904">
    <property type="entry name" value="DUF72"/>
    <property type="match status" value="1"/>
</dbReference>
<evidence type="ECO:0000313" key="2">
    <source>
        <dbReference type="Proteomes" id="UP000648239"/>
    </source>
</evidence>
<dbReference type="SUPFAM" id="SSF117396">
    <property type="entry name" value="TM1631-like"/>
    <property type="match status" value="1"/>
</dbReference>
<dbReference type="Proteomes" id="UP000648239">
    <property type="component" value="Unassembled WGS sequence"/>
</dbReference>
<name>A0A8J7CLX0_9BACT</name>
<dbReference type="EMBL" id="JACXWD010000039">
    <property type="protein sequence ID" value="MBD3868683.1"/>
    <property type="molecule type" value="Genomic_DNA"/>
</dbReference>
<dbReference type="PANTHER" id="PTHR30348">
    <property type="entry name" value="UNCHARACTERIZED PROTEIN YECE"/>
    <property type="match status" value="1"/>
</dbReference>
<proteinExistence type="predicted"/>
<reference evidence="1 2" key="1">
    <citation type="submission" date="2020-08" db="EMBL/GenBank/DDBJ databases">
        <title>Acidobacteriota in marine sediments use diverse sulfur dissimilation pathways.</title>
        <authorList>
            <person name="Wasmund K."/>
        </authorList>
    </citation>
    <scope>NUCLEOTIDE SEQUENCE [LARGE SCALE GENOMIC DNA]</scope>
    <source>
        <strain evidence="1">MAG AM4</strain>
    </source>
</reference>
<organism evidence="1 2">
    <name type="scientific">Candidatus Polarisedimenticola svalbardensis</name>
    <dbReference type="NCBI Taxonomy" id="2886004"/>
    <lineage>
        <taxon>Bacteria</taxon>
        <taxon>Pseudomonadati</taxon>
        <taxon>Acidobacteriota</taxon>
        <taxon>Candidatus Polarisedimenticolia</taxon>
        <taxon>Candidatus Polarisedimenticolales</taxon>
        <taxon>Candidatus Polarisedimenticolaceae</taxon>
        <taxon>Candidatus Polarisedimenticola</taxon>
    </lineage>
</organism>
<dbReference type="Gene3D" id="3.20.20.410">
    <property type="entry name" value="Protein of unknown function UPF0759"/>
    <property type="match status" value="1"/>
</dbReference>
<comment type="caution">
    <text evidence="1">The sequence shown here is derived from an EMBL/GenBank/DDBJ whole genome shotgun (WGS) entry which is preliminary data.</text>
</comment>
<accession>A0A8J7CLX0</accession>
<dbReference type="AlphaFoldDB" id="A0A8J7CLX0"/>